<accession>A0AAP0N9W0</accession>
<evidence type="ECO:0000313" key="3">
    <source>
        <dbReference type="Proteomes" id="UP001415857"/>
    </source>
</evidence>
<feature type="transmembrane region" description="Helical" evidence="1">
    <location>
        <begin position="12"/>
        <end position="31"/>
    </location>
</feature>
<evidence type="ECO:0000256" key="1">
    <source>
        <dbReference type="SAM" id="Phobius"/>
    </source>
</evidence>
<evidence type="ECO:0000313" key="2">
    <source>
        <dbReference type="EMBL" id="KAK9268026.1"/>
    </source>
</evidence>
<protein>
    <submittedName>
        <fullName evidence="2">Uncharacterized protein</fullName>
    </submittedName>
</protein>
<dbReference type="AlphaFoldDB" id="A0AAP0N9W0"/>
<sequence>MSHATRSQAYAGHGVVSFTISAAVSLMVVRFPERWFVHKRFGVGNEAIGPCSVEILYHIDILLPSFMSNQLWIALGGPKAVKVDSAE</sequence>
<name>A0AAP0N9W0_LIQFO</name>
<proteinExistence type="predicted"/>
<organism evidence="2 3">
    <name type="scientific">Liquidambar formosana</name>
    <name type="common">Formosan gum</name>
    <dbReference type="NCBI Taxonomy" id="63359"/>
    <lineage>
        <taxon>Eukaryota</taxon>
        <taxon>Viridiplantae</taxon>
        <taxon>Streptophyta</taxon>
        <taxon>Embryophyta</taxon>
        <taxon>Tracheophyta</taxon>
        <taxon>Spermatophyta</taxon>
        <taxon>Magnoliopsida</taxon>
        <taxon>eudicotyledons</taxon>
        <taxon>Gunneridae</taxon>
        <taxon>Pentapetalae</taxon>
        <taxon>Saxifragales</taxon>
        <taxon>Altingiaceae</taxon>
        <taxon>Liquidambar</taxon>
    </lineage>
</organism>
<gene>
    <name evidence="2" type="ORF">L1049_010465</name>
</gene>
<reference evidence="2 3" key="1">
    <citation type="journal article" date="2024" name="Plant J.">
        <title>Genome sequences and population genomics reveal climatic adaptation and genomic divergence between two closely related sweetgum species.</title>
        <authorList>
            <person name="Xu W.Q."/>
            <person name="Ren C.Q."/>
            <person name="Zhang X.Y."/>
            <person name="Comes H.P."/>
            <person name="Liu X.H."/>
            <person name="Li Y.G."/>
            <person name="Kettle C.J."/>
            <person name="Jalonen R."/>
            <person name="Gaisberger H."/>
            <person name="Ma Y.Z."/>
            <person name="Qiu Y.X."/>
        </authorList>
    </citation>
    <scope>NUCLEOTIDE SEQUENCE [LARGE SCALE GENOMIC DNA]</scope>
    <source>
        <strain evidence="2">Hangzhou</strain>
    </source>
</reference>
<keyword evidence="3" id="KW-1185">Reference proteome</keyword>
<keyword evidence="1" id="KW-0472">Membrane</keyword>
<dbReference type="Proteomes" id="UP001415857">
    <property type="component" value="Unassembled WGS sequence"/>
</dbReference>
<dbReference type="EMBL" id="JBBPBK010000016">
    <property type="protein sequence ID" value="KAK9268026.1"/>
    <property type="molecule type" value="Genomic_DNA"/>
</dbReference>
<keyword evidence="1" id="KW-0812">Transmembrane</keyword>
<keyword evidence="1" id="KW-1133">Transmembrane helix</keyword>
<comment type="caution">
    <text evidence="2">The sequence shown here is derived from an EMBL/GenBank/DDBJ whole genome shotgun (WGS) entry which is preliminary data.</text>
</comment>